<dbReference type="InterPro" id="IPR030395">
    <property type="entry name" value="GP_PDE_dom"/>
</dbReference>
<protein>
    <submittedName>
        <fullName evidence="3">Glycerophosphoryl diester phosphodiesterase</fullName>
    </submittedName>
</protein>
<feature type="signal peptide" evidence="1">
    <location>
        <begin position="1"/>
        <end position="27"/>
    </location>
</feature>
<feature type="domain" description="GP-PDE" evidence="2">
    <location>
        <begin position="39"/>
        <end position="279"/>
    </location>
</feature>
<dbReference type="GO" id="GO:0008081">
    <property type="term" value="F:phosphoric diester hydrolase activity"/>
    <property type="evidence" value="ECO:0007669"/>
    <property type="project" value="InterPro"/>
</dbReference>
<dbReference type="PANTHER" id="PTHR46211:SF1">
    <property type="entry name" value="GLYCEROPHOSPHODIESTER PHOSPHODIESTERASE, CYTOPLASMIC"/>
    <property type="match status" value="1"/>
</dbReference>
<name>A0A1H2VEA4_9BACL</name>
<dbReference type="Gene3D" id="3.20.20.190">
    <property type="entry name" value="Phosphatidylinositol (PI) phosphodiesterase"/>
    <property type="match status" value="1"/>
</dbReference>
<evidence type="ECO:0000313" key="3">
    <source>
        <dbReference type="EMBL" id="SDW66666.1"/>
    </source>
</evidence>
<dbReference type="GO" id="GO:0006629">
    <property type="term" value="P:lipid metabolic process"/>
    <property type="evidence" value="ECO:0007669"/>
    <property type="project" value="InterPro"/>
</dbReference>
<keyword evidence="1" id="KW-0732">Signal</keyword>
<proteinExistence type="predicted"/>
<dbReference type="AlphaFoldDB" id="A0A1H2VEA4"/>
<dbReference type="RefSeq" id="WP_245726271.1">
    <property type="nucleotide sequence ID" value="NZ_FNNQ01000005.1"/>
</dbReference>
<dbReference type="PANTHER" id="PTHR46211">
    <property type="entry name" value="GLYCEROPHOSPHORYL DIESTER PHOSPHODIESTERASE"/>
    <property type="match status" value="1"/>
</dbReference>
<accession>A0A1H2VEA4</accession>
<organism evidence="3 4">
    <name type="scientific">Marininema mesophilum</name>
    <dbReference type="NCBI Taxonomy" id="1048340"/>
    <lineage>
        <taxon>Bacteria</taxon>
        <taxon>Bacillati</taxon>
        <taxon>Bacillota</taxon>
        <taxon>Bacilli</taxon>
        <taxon>Bacillales</taxon>
        <taxon>Thermoactinomycetaceae</taxon>
        <taxon>Marininema</taxon>
    </lineage>
</organism>
<dbReference type="Pfam" id="PF03009">
    <property type="entry name" value="GDPD"/>
    <property type="match status" value="1"/>
</dbReference>
<evidence type="ECO:0000313" key="4">
    <source>
        <dbReference type="Proteomes" id="UP000198534"/>
    </source>
</evidence>
<evidence type="ECO:0000256" key="1">
    <source>
        <dbReference type="SAM" id="SignalP"/>
    </source>
</evidence>
<dbReference type="PROSITE" id="PS51704">
    <property type="entry name" value="GP_PDE"/>
    <property type="match status" value="1"/>
</dbReference>
<feature type="chain" id="PRO_5011615840" evidence="1">
    <location>
        <begin position="28"/>
        <end position="279"/>
    </location>
</feature>
<sequence length="279" mass="31197">MFRLVKKVAVFTLMLALVGISPFSEWSANKTLAESQSTFENVAHRGASGYAPENTIASFDKAVTMKATSFELDVQRTKDGRLVIMHDTTVDRTTNGKGSVKNLTLKQIRELDAGSWFDKSFAGEKVPTLEETLNRYRNKPIRILIELKKPELYPGIEKEVAQMVTKTGLTRDPNKVVVQSFNAPSVKKYNQLQPIVKTGVLVSLTEYASGVSDNKLTEWKAFADYINPNYKLVNSSLVKRIHNLKMKTLPYTLPDKKSATKIRSTGVDGIISNYPEFGK</sequence>
<keyword evidence="4" id="KW-1185">Reference proteome</keyword>
<reference evidence="3 4" key="1">
    <citation type="submission" date="2016-10" db="EMBL/GenBank/DDBJ databases">
        <authorList>
            <person name="de Groot N.N."/>
        </authorList>
    </citation>
    <scope>NUCLEOTIDE SEQUENCE [LARGE SCALE GENOMIC DNA]</scope>
    <source>
        <strain evidence="3 4">DSM 45610</strain>
    </source>
</reference>
<dbReference type="EMBL" id="FNNQ01000005">
    <property type="protein sequence ID" value="SDW66666.1"/>
    <property type="molecule type" value="Genomic_DNA"/>
</dbReference>
<dbReference type="InterPro" id="IPR017946">
    <property type="entry name" value="PLC-like_Pdiesterase_TIM-brl"/>
</dbReference>
<gene>
    <name evidence="3" type="ORF">SAMN05444487_10580</name>
</gene>
<dbReference type="Proteomes" id="UP000198534">
    <property type="component" value="Unassembled WGS sequence"/>
</dbReference>
<dbReference type="STRING" id="1048340.SAMN05444487_10580"/>
<evidence type="ECO:0000259" key="2">
    <source>
        <dbReference type="PROSITE" id="PS51704"/>
    </source>
</evidence>
<dbReference type="SUPFAM" id="SSF51695">
    <property type="entry name" value="PLC-like phosphodiesterases"/>
    <property type="match status" value="1"/>
</dbReference>